<feature type="domain" description="Large ribosomal subunit protein uL11 C-terminal" evidence="6">
    <location>
        <begin position="73"/>
        <end position="143"/>
    </location>
</feature>
<evidence type="ECO:0000256" key="4">
    <source>
        <dbReference type="ARBA" id="ARBA00040104"/>
    </source>
</evidence>
<reference evidence="8 9" key="1">
    <citation type="journal article" date="2007" name="Proc. Natl. Acad. Sci. U.S.A.">
        <title>The tiny eukaryote Ostreococcus provides genomic insights into the paradox of plankton speciation.</title>
        <authorList>
            <person name="Palenik B."/>
            <person name="Grimwood J."/>
            <person name="Aerts A."/>
            <person name="Rouze P."/>
            <person name="Salamov A."/>
            <person name="Putnam N."/>
            <person name="Dupont C."/>
            <person name="Jorgensen R."/>
            <person name="Derelle E."/>
            <person name="Rombauts S."/>
            <person name="Zhou K."/>
            <person name="Otillar R."/>
            <person name="Merchant S.S."/>
            <person name="Podell S."/>
            <person name="Gaasterland T."/>
            <person name="Napoli C."/>
            <person name="Gendler K."/>
            <person name="Manuell A."/>
            <person name="Tai V."/>
            <person name="Vallon O."/>
            <person name="Piganeau G."/>
            <person name="Jancek S."/>
            <person name="Heijde M."/>
            <person name="Jabbari K."/>
            <person name="Bowler C."/>
            <person name="Lohr M."/>
            <person name="Robbens S."/>
            <person name="Werner G."/>
            <person name="Dubchak I."/>
            <person name="Pazour G.J."/>
            <person name="Ren Q."/>
            <person name="Paulsen I."/>
            <person name="Delwiche C."/>
            <person name="Schmutz J."/>
            <person name="Rokhsar D."/>
            <person name="Van de Peer Y."/>
            <person name="Moreau H."/>
            <person name="Grigoriev I.V."/>
        </authorList>
    </citation>
    <scope>NUCLEOTIDE SEQUENCE [LARGE SCALE GENOMIC DNA]</scope>
    <source>
        <strain evidence="8 9">CCE9901</strain>
    </source>
</reference>
<gene>
    <name evidence="8" type="primary">MRPL11</name>
    <name evidence="8" type="ORF">OSTLU_30315</name>
</gene>
<dbReference type="Proteomes" id="UP000001568">
    <property type="component" value="Chromosome 2"/>
</dbReference>
<evidence type="ECO:0000259" key="6">
    <source>
        <dbReference type="Pfam" id="PF00298"/>
    </source>
</evidence>
<evidence type="ECO:0000256" key="2">
    <source>
        <dbReference type="ARBA" id="ARBA00022980"/>
    </source>
</evidence>
<dbReference type="OrthoDB" id="1091498at2759"/>
<dbReference type="InterPro" id="IPR000911">
    <property type="entry name" value="Ribosomal_uL11"/>
</dbReference>
<dbReference type="InterPro" id="IPR036769">
    <property type="entry name" value="Ribosomal_uL11_C_sf"/>
</dbReference>
<dbReference type="GO" id="GO:0015934">
    <property type="term" value="C:large ribosomal subunit"/>
    <property type="evidence" value="ECO:0007669"/>
    <property type="project" value="TreeGrafter"/>
</dbReference>
<keyword evidence="3 5" id="KW-0687">Ribonucleoprotein</keyword>
<dbReference type="FunFam" id="3.30.1550.10:FF:000005">
    <property type="entry name" value="50S ribosomal protein L11"/>
    <property type="match status" value="1"/>
</dbReference>
<dbReference type="CDD" id="cd00349">
    <property type="entry name" value="Ribosomal_L11"/>
    <property type="match status" value="1"/>
</dbReference>
<dbReference type="PANTHER" id="PTHR11661">
    <property type="entry name" value="60S RIBOSOMAL PROTEIN L12"/>
    <property type="match status" value="1"/>
</dbReference>
<protein>
    <recommendedName>
        <fullName evidence="4">Large ribosomal subunit protein uL11m</fullName>
    </recommendedName>
</protein>
<comment type="similarity">
    <text evidence="1 5">Belongs to the universal ribosomal protein uL11 family.</text>
</comment>
<dbReference type="Gene3D" id="1.10.10.250">
    <property type="entry name" value="Ribosomal protein L11, C-terminal domain"/>
    <property type="match status" value="1"/>
</dbReference>
<dbReference type="AlphaFoldDB" id="A4RSA9"/>
<dbReference type="EMBL" id="CP000582">
    <property type="protein sequence ID" value="ABO94814.1"/>
    <property type="molecule type" value="Genomic_DNA"/>
</dbReference>
<dbReference type="NCBIfam" id="TIGR01632">
    <property type="entry name" value="L11_bact"/>
    <property type="match status" value="1"/>
</dbReference>
<keyword evidence="9" id="KW-1185">Reference proteome</keyword>
<dbReference type="Gramene" id="ABO94814">
    <property type="protein sequence ID" value="ABO94814"/>
    <property type="gene ID" value="OSTLU_30315"/>
</dbReference>
<dbReference type="InterPro" id="IPR006519">
    <property type="entry name" value="Ribosomal_uL11_bac-typ"/>
</dbReference>
<evidence type="ECO:0000256" key="5">
    <source>
        <dbReference type="RuleBase" id="RU003978"/>
    </source>
</evidence>
<dbReference type="PANTHER" id="PTHR11661:SF1">
    <property type="entry name" value="LARGE RIBOSOMAL SUBUNIT PROTEIN UL11M"/>
    <property type="match status" value="1"/>
</dbReference>
<organism evidence="8 9">
    <name type="scientific">Ostreococcus lucimarinus (strain CCE9901)</name>
    <dbReference type="NCBI Taxonomy" id="436017"/>
    <lineage>
        <taxon>Eukaryota</taxon>
        <taxon>Viridiplantae</taxon>
        <taxon>Chlorophyta</taxon>
        <taxon>Mamiellophyceae</taxon>
        <taxon>Mamiellales</taxon>
        <taxon>Bathycoccaceae</taxon>
        <taxon>Ostreococcus</taxon>
    </lineage>
</organism>
<dbReference type="GeneID" id="5000244"/>
<evidence type="ECO:0000259" key="7">
    <source>
        <dbReference type="Pfam" id="PF03946"/>
    </source>
</evidence>
<dbReference type="GO" id="GO:0006412">
    <property type="term" value="P:translation"/>
    <property type="evidence" value="ECO:0007669"/>
    <property type="project" value="InterPro"/>
</dbReference>
<dbReference type="Pfam" id="PF03946">
    <property type="entry name" value="Ribosomal_L11_N"/>
    <property type="match status" value="1"/>
</dbReference>
<keyword evidence="2 5" id="KW-0689">Ribosomal protein</keyword>
<evidence type="ECO:0000313" key="8">
    <source>
        <dbReference type="EMBL" id="ABO94814.1"/>
    </source>
</evidence>
<evidence type="ECO:0000313" key="9">
    <source>
        <dbReference type="Proteomes" id="UP000001568"/>
    </source>
</evidence>
<name>A4RSA9_OSTLU</name>
<dbReference type="SUPFAM" id="SSF46906">
    <property type="entry name" value="Ribosomal protein L11, C-terminal domain"/>
    <property type="match status" value="1"/>
</dbReference>
<sequence>MSAKTPIALVRLVVPAGAAKPSPPVGPALGQHGVNIMSFCKDFNAKTSEHKSDVPVPVEIAIYGDKSFEWRMKTPPASYFIAKAAGVAKSSTRPGHAFVGSINLKHAYEIAKVKASDETMGHVGLESATKSVLGTARAMGIRVVDPRATNVN</sequence>
<evidence type="ECO:0000256" key="3">
    <source>
        <dbReference type="ARBA" id="ARBA00023274"/>
    </source>
</evidence>
<dbReference type="HOGENOM" id="CLU_074237_1_2_1"/>
<dbReference type="SUPFAM" id="SSF54747">
    <property type="entry name" value="Ribosomal L11/L12e N-terminal domain"/>
    <property type="match status" value="1"/>
</dbReference>
<dbReference type="GO" id="GO:0070180">
    <property type="term" value="F:large ribosomal subunit rRNA binding"/>
    <property type="evidence" value="ECO:0007669"/>
    <property type="project" value="TreeGrafter"/>
</dbReference>
<dbReference type="GO" id="GO:0003735">
    <property type="term" value="F:structural constituent of ribosome"/>
    <property type="evidence" value="ECO:0007669"/>
    <property type="project" value="InterPro"/>
</dbReference>
<dbReference type="eggNOG" id="KOG3257">
    <property type="taxonomic scope" value="Eukaryota"/>
</dbReference>
<proteinExistence type="inferred from homology"/>
<dbReference type="InterPro" id="IPR020783">
    <property type="entry name" value="Ribosomal_uL11_C"/>
</dbReference>
<dbReference type="HAMAP" id="MF_00736">
    <property type="entry name" value="Ribosomal_uL11"/>
    <property type="match status" value="1"/>
</dbReference>
<evidence type="ECO:0000256" key="1">
    <source>
        <dbReference type="ARBA" id="ARBA00010537"/>
    </source>
</evidence>
<dbReference type="Pfam" id="PF00298">
    <property type="entry name" value="Ribosomal_L11"/>
    <property type="match status" value="1"/>
</dbReference>
<dbReference type="InterPro" id="IPR036796">
    <property type="entry name" value="Ribosomal_uL11_N_sf"/>
</dbReference>
<dbReference type="STRING" id="436017.A4RSA9"/>
<dbReference type="FunFam" id="1.10.10.250:FF:000003">
    <property type="entry name" value="Mitochondrial ribosomal protein L11"/>
    <property type="match status" value="1"/>
</dbReference>
<dbReference type="RefSeq" id="XP_001416521.1">
    <property type="nucleotide sequence ID" value="XM_001416484.1"/>
</dbReference>
<dbReference type="SMART" id="SM00649">
    <property type="entry name" value="RL11"/>
    <property type="match status" value="1"/>
</dbReference>
<feature type="domain" description="Large ribosomal subunit protein uL11 N-terminal" evidence="7">
    <location>
        <begin position="10"/>
        <end position="68"/>
    </location>
</feature>
<dbReference type="Gene3D" id="3.30.1550.10">
    <property type="entry name" value="Ribosomal protein L11/L12, N-terminal domain"/>
    <property type="match status" value="1"/>
</dbReference>
<accession>A4RSA9</accession>
<dbReference type="KEGG" id="olu:OSTLU_30315"/>
<dbReference type="OMA" id="IMSFCKD"/>
<dbReference type="InterPro" id="IPR020784">
    <property type="entry name" value="Ribosomal_uL11_N"/>
</dbReference>